<protein>
    <submittedName>
        <fullName evidence="2">Uncharacterized protein</fullName>
    </submittedName>
</protein>
<dbReference type="RefSeq" id="YP_005087051.1">
    <property type="nucleotide sequence ID" value="NC_016652.1"/>
</dbReference>
<feature type="region of interest" description="Disordered" evidence="1">
    <location>
        <begin position="56"/>
        <end position="95"/>
    </location>
</feature>
<sequence>MTEYVLTALRFNQILERNDQGRAIKEIKHRRGALITDLDELEAERLLKAGAIVPASDLPQDGDVSADGATDTEGEAEAAGAQANPADEQLRRPRATATAEKWAAYAKARGIAADAVDAMDNKDAIIAAVDALDAQ</sequence>
<proteinExistence type="predicted"/>
<evidence type="ECO:0000313" key="3">
    <source>
        <dbReference type="Proteomes" id="UP000005427"/>
    </source>
</evidence>
<dbReference type="KEGG" id="vg:11541334"/>
<dbReference type="OrthoDB" id="15305at10239"/>
<evidence type="ECO:0000313" key="2">
    <source>
        <dbReference type="EMBL" id="AEV51861.1"/>
    </source>
</evidence>
<organism evidence="2 3">
    <name type="scientific">Rhodococcus phage REQ2</name>
    <dbReference type="NCBI Taxonomy" id="1109713"/>
    <lineage>
        <taxon>Viruses</taxon>
        <taxon>Duplodnaviria</taxon>
        <taxon>Heunggongvirae</taxon>
        <taxon>Uroviricota</taxon>
        <taxon>Caudoviricetes</taxon>
        <taxon>Caudoviricetes incertae sedis</taxon>
        <taxon>Melbournevirus</taxon>
        <taxon>Melbournevirus REQ2</taxon>
    </lineage>
</organism>
<accession>G9FH32</accession>
<evidence type="ECO:0000256" key="1">
    <source>
        <dbReference type="SAM" id="MobiDB-lite"/>
    </source>
</evidence>
<dbReference type="Proteomes" id="UP000005427">
    <property type="component" value="Segment"/>
</dbReference>
<name>G9FH32_9CAUD</name>
<keyword evidence="3" id="KW-1185">Reference proteome</keyword>
<dbReference type="EMBL" id="JN116823">
    <property type="protein sequence ID" value="AEV51861.1"/>
    <property type="molecule type" value="Genomic_DNA"/>
</dbReference>
<dbReference type="GeneID" id="11541334"/>
<reference evidence="2 3" key="1">
    <citation type="submission" date="2011-06" db="EMBL/GenBank/DDBJ databases">
        <title>Two lysogenic phages can combine to generate a single lytic phage.</title>
        <authorList>
            <person name="Petrovski S."/>
        </authorList>
    </citation>
    <scope>NUCLEOTIDE SEQUENCE [LARGE SCALE GENOMIC DNA]</scope>
</reference>